<feature type="domain" description="Helicase ATP-binding" evidence="7">
    <location>
        <begin position="43"/>
        <end position="216"/>
    </location>
</feature>
<dbReference type="Pfam" id="PF00270">
    <property type="entry name" value="DEAD"/>
    <property type="match status" value="1"/>
</dbReference>
<dbReference type="PROSITE" id="PS51192">
    <property type="entry name" value="HELICASE_ATP_BIND_1"/>
    <property type="match status" value="1"/>
</dbReference>
<dbReference type="InterPro" id="IPR014001">
    <property type="entry name" value="Helicase_ATP-bd"/>
</dbReference>
<dbReference type="PROSITE" id="PS51194">
    <property type="entry name" value="HELICASE_CTER"/>
    <property type="match status" value="1"/>
</dbReference>
<organism evidence="9 10">
    <name type="scientific">Macrostomum lignano</name>
    <dbReference type="NCBI Taxonomy" id="282301"/>
    <lineage>
        <taxon>Eukaryota</taxon>
        <taxon>Metazoa</taxon>
        <taxon>Spiralia</taxon>
        <taxon>Lophotrochozoa</taxon>
        <taxon>Platyhelminthes</taxon>
        <taxon>Rhabditophora</taxon>
        <taxon>Macrostomorpha</taxon>
        <taxon>Macrostomida</taxon>
        <taxon>Macrostomidae</taxon>
        <taxon>Macrostomum</taxon>
    </lineage>
</organism>
<comment type="caution">
    <text evidence="9">The sequence shown here is derived from an EMBL/GenBank/DDBJ whole genome shotgun (WGS) entry which is preliminary data.</text>
</comment>
<name>A0A267DQ00_9PLAT</name>
<evidence type="ECO:0000313" key="10">
    <source>
        <dbReference type="Proteomes" id="UP000215902"/>
    </source>
</evidence>
<dbReference type="SMART" id="SM00487">
    <property type="entry name" value="DEXDc"/>
    <property type="match status" value="1"/>
</dbReference>
<accession>A0A267DQ00</accession>
<dbReference type="InterPro" id="IPR001650">
    <property type="entry name" value="Helicase_C-like"/>
</dbReference>
<keyword evidence="3 5" id="KW-0347">Helicase</keyword>
<dbReference type="InterPro" id="IPR000629">
    <property type="entry name" value="RNA-helicase_DEAD-box_CS"/>
</dbReference>
<dbReference type="PANTHER" id="PTHR47959:SF20">
    <property type="entry name" value="RNA HELICASE"/>
    <property type="match status" value="1"/>
</dbReference>
<evidence type="ECO:0000256" key="3">
    <source>
        <dbReference type="ARBA" id="ARBA00022806"/>
    </source>
</evidence>
<dbReference type="CDD" id="cd18787">
    <property type="entry name" value="SF2_C_DEAD"/>
    <property type="match status" value="1"/>
</dbReference>
<dbReference type="SMART" id="SM00490">
    <property type="entry name" value="HELICc"/>
    <property type="match status" value="1"/>
</dbReference>
<keyword evidence="1 5" id="KW-0547">Nucleotide-binding</keyword>
<feature type="domain" description="Helicase C-terminal" evidence="8">
    <location>
        <begin position="227"/>
        <end position="386"/>
    </location>
</feature>
<proteinExistence type="inferred from homology"/>
<evidence type="ECO:0000256" key="6">
    <source>
        <dbReference type="SAM" id="MobiDB-lite"/>
    </source>
</evidence>
<dbReference type="STRING" id="282301.A0A267DQ00"/>
<protein>
    <submittedName>
        <fullName evidence="9">Uncharacterized protein</fullName>
    </submittedName>
</protein>
<evidence type="ECO:0000256" key="2">
    <source>
        <dbReference type="ARBA" id="ARBA00022801"/>
    </source>
</evidence>
<sequence>KQQDEMQVEKVTTFADLGVNEALCDVIASLQWRAPTAIQVEAIPLALSGRDVIGLAETGSGKTAAFALPIIQALLDGEAHPNFALVLTPTRELAIQIQEQFQALGKPLGVRTICLVGGLHKTDQAIVLSKRQHHVIIATPGRLADHLADTKGFDLRRLRFLVLDEADRILNMDFEDSLTKILKELPRDRRTFLFSATMTKKVAKLQRASLRDPVKVEVSGKYSTVDKLSQYYLFIPAKLKDHYLAYLLHQLSGSTIVFTHTRLQASRVALLLRALGFSAVPLHGQMAQNKRIAALNKFRARDRGILVATDVASRGLDIPHVDNVLNFDLSSNVKDYVHRVGRTARAGRPGKSVTFVTQYDVMLYMEVERAIGKKLPLYEVNRDEVVRLGDQVSEAQRIAKMELQDLMKGRQAKKRRGGADDDGDDGEDAAEADEAADFDSGDGAAGRKKIFAKRPNKQQQQQGKGNKRRKR</sequence>
<dbReference type="GO" id="GO:0003724">
    <property type="term" value="F:RNA helicase activity"/>
    <property type="evidence" value="ECO:0007669"/>
    <property type="project" value="TreeGrafter"/>
</dbReference>
<reference evidence="9 10" key="1">
    <citation type="submission" date="2017-06" db="EMBL/GenBank/DDBJ databases">
        <title>A platform for efficient transgenesis in Macrostomum lignano, a flatworm model organism for stem cell research.</title>
        <authorList>
            <person name="Berezikov E."/>
        </authorList>
    </citation>
    <scope>NUCLEOTIDE SEQUENCE [LARGE SCALE GENOMIC DNA]</scope>
    <source>
        <strain evidence="9">DV1</strain>
        <tissue evidence="9">Whole organism</tissue>
    </source>
</reference>
<dbReference type="InterPro" id="IPR011545">
    <property type="entry name" value="DEAD/DEAH_box_helicase_dom"/>
</dbReference>
<dbReference type="EMBL" id="NIVC01003596">
    <property type="protein sequence ID" value="PAA50629.1"/>
    <property type="molecule type" value="Genomic_DNA"/>
</dbReference>
<dbReference type="GO" id="GO:0005829">
    <property type="term" value="C:cytosol"/>
    <property type="evidence" value="ECO:0007669"/>
    <property type="project" value="TreeGrafter"/>
</dbReference>
<dbReference type="AlphaFoldDB" id="A0A267DQ00"/>
<feature type="non-terminal residue" evidence="9">
    <location>
        <position position="1"/>
    </location>
</feature>
<dbReference type="GO" id="GO:0003676">
    <property type="term" value="F:nucleic acid binding"/>
    <property type="evidence" value="ECO:0007669"/>
    <property type="project" value="InterPro"/>
</dbReference>
<evidence type="ECO:0000259" key="7">
    <source>
        <dbReference type="PROSITE" id="PS51192"/>
    </source>
</evidence>
<dbReference type="Pfam" id="PF00271">
    <property type="entry name" value="Helicase_C"/>
    <property type="match status" value="1"/>
</dbReference>
<dbReference type="GO" id="GO:0005524">
    <property type="term" value="F:ATP binding"/>
    <property type="evidence" value="ECO:0007669"/>
    <property type="project" value="UniProtKB-KW"/>
</dbReference>
<feature type="compositionally biased region" description="Basic residues" evidence="6">
    <location>
        <begin position="446"/>
        <end position="456"/>
    </location>
</feature>
<evidence type="ECO:0000256" key="1">
    <source>
        <dbReference type="ARBA" id="ARBA00022741"/>
    </source>
</evidence>
<keyword evidence="10" id="KW-1185">Reference proteome</keyword>
<evidence type="ECO:0000256" key="4">
    <source>
        <dbReference type="ARBA" id="ARBA00022840"/>
    </source>
</evidence>
<feature type="compositionally biased region" description="Acidic residues" evidence="6">
    <location>
        <begin position="420"/>
        <end position="440"/>
    </location>
</feature>
<comment type="similarity">
    <text evidence="5">Belongs to the DEAD box helicase family.</text>
</comment>
<evidence type="ECO:0000259" key="8">
    <source>
        <dbReference type="PROSITE" id="PS51194"/>
    </source>
</evidence>
<dbReference type="SUPFAM" id="SSF52540">
    <property type="entry name" value="P-loop containing nucleoside triphosphate hydrolases"/>
    <property type="match status" value="1"/>
</dbReference>
<dbReference type="InterPro" id="IPR050079">
    <property type="entry name" value="DEAD_box_RNA_helicase"/>
</dbReference>
<dbReference type="PANTHER" id="PTHR47959">
    <property type="entry name" value="ATP-DEPENDENT RNA HELICASE RHLE-RELATED"/>
    <property type="match status" value="1"/>
</dbReference>
<evidence type="ECO:0000313" key="9">
    <source>
        <dbReference type="EMBL" id="PAA50629.1"/>
    </source>
</evidence>
<dbReference type="Gene3D" id="3.40.50.300">
    <property type="entry name" value="P-loop containing nucleotide triphosphate hydrolases"/>
    <property type="match status" value="2"/>
</dbReference>
<gene>
    <name evidence="9" type="ORF">BOX15_Mlig012350g4</name>
</gene>
<dbReference type="Proteomes" id="UP000215902">
    <property type="component" value="Unassembled WGS sequence"/>
</dbReference>
<dbReference type="OrthoDB" id="10261904at2759"/>
<dbReference type="GO" id="GO:0016787">
    <property type="term" value="F:hydrolase activity"/>
    <property type="evidence" value="ECO:0007669"/>
    <property type="project" value="UniProtKB-KW"/>
</dbReference>
<feature type="region of interest" description="Disordered" evidence="6">
    <location>
        <begin position="409"/>
        <end position="471"/>
    </location>
</feature>
<evidence type="ECO:0000256" key="5">
    <source>
        <dbReference type="RuleBase" id="RU000492"/>
    </source>
</evidence>
<keyword evidence="4 5" id="KW-0067">ATP-binding</keyword>
<dbReference type="PROSITE" id="PS00039">
    <property type="entry name" value="DEAD_ATP_HELICASE"/>
    <property type="match status" value="1"/>
</dbReference>
<keyword evidence="2 5" id="KW-0378">Hydrolase</keyword>
<dbReference type="InterPro" id="IPR027417">
    <property type="entry name" value="P-loop_NTPase"/>
</dbReference>